<accession>A0A5A7PRY6</accession>
<dbReference type="InterPro" id="IPR018456">
    <property type="entry name" value="PTR2_symporter_CS"/>
</dbReference>
<feature type="transmembrane region" description="Helical" evidence="7">
    <location>
        <begin position="538"/>
        <end position="557"/>
    </location>
</feature>
<feature type="transmembrane region" description="Helical" evidence="7">
    <location>
        <begin position="456"/>
        <end position="475"/>
    </location>
</feature>
<feature type="transmembrane region" description="Helical" evidence="7">
    <location>
        <begin position="78"/>
        <end position="98"/>
    </location>
</feature>
<evidence type="ECO:0000256" key="7">
    <source>
        <dbReference type="SAM" id="Phobius"/>
    </source>
</evidence>
<feature type="transmembrane region" description="Helical" evidence="7">
    <location>
        <begin position="110"/>
        <end position="132"/>
    </location>
</feature>
<feature type="transmembrane region" description="Helical" evidence="7">
    <location>
        <begin position="377"/>
        <end position="400"/>
    </location>
</feature>
<comment type="subcellular location">
    <subcellularLocation>
        <location evidence="1">Membrane</location>
        <topology evidence="1">Multi-pass membrane protein</topology>
    </subcellularLocation>
</comment>
<feature type="transmembrane region" description="Helical" evidence="7">
    <location>
        <begin position="421"/>
        <end position="441"/>
    </location>
</feature>
<feature type="transmembrane region" description="Helical" evidence="7">
    <location>
        <begin position="193"/>
        <end position="216"/>
    </location>
</feature>
<evidence type="ECO:0000256" key="1">
    <source>
        <dbReference type="ARBA" id="ARBA00004141"/>
    </source>
</evidence>
<keyword evidence="5 7" id="KW-0472">Membrane</keyword>
<evidence type="ECO:0000256" key="6">
    <source>
        <dbReference type="ARBA" id="ARBA00044504"/>
    </source>
</evidence>
<feature type="transmembrane region" description="Helical" evidence="7">
    <location>
        <begin position="152"/>
        <end position="172"/>
    </location>
</feature>
<feature type="transmembrane region" description="Helical" evidence="7">
    <location>
        <begin position="496"/>
        <end position="518"/>
    </location>
</feature>
<dbReference type="GO" id="GO:0006857">
    <property type="term" value="P:oligopeptide transport"/>
    <property type="evidence" value="ECO:0007669"/>
    <property type="project" value="InterPro"/>
</dbReference>
<dbReference type="InterPro" id="IPR036259">
    <property type="entry name" value="MFS_trans_sf"/>
</dbReference>
<dbReference type="Proteomes" id="UP000325081">
    <property type="component" value="Unassembled WGS sequence"/>
</dbReference>
<feature type="transmembrane region" description="Helical" evidence="7">
    <location>
        <begin position="54"/>
        <end position="72"/>
    </location>
</feature>
<sequence length="594" mass="64272">MDQSDSINNNMKVESSSLVSNGCFDYKGRIADKRKTGGWKAAPFIIVNEVAERFAFFSIAVNMVAYLVGEMHQPLPEAAAHVGNWVGAAYILTLFGAFMADAYLGRFQTIITFSCIYAAGMVLLTLSGSIPSLRPPQCTLRPCPPATSGQTAFLYLSLALIAVGTGGIKPCVSSFGADQFDEADQTEASHKYSFFNWFFFAINTGALLGITLLVYAQVRLGWAWGLGIPAAATVASILVLAAGWRRYRYQRPAGSAFTRFAQVIVAAVRNRGKEVGGGLYEVEESKECEIHGATKLAHTHQYRFLDKAAVVTDPALAAAGTRNRWRLCTVTQVEELKCIVRIIPVWASTIALAISYSQISTFFVAQAATMDRSLSPAFSIPAGSTPVFSAVNALLVVPLYERLAVPFLRSRTGHPRGITSLQRIGAGVLVSVPAMVSAAVVERNRRSAAGGPRPSVFWLFPQCFLMGMAEVLAYVGQLEFFYDEATDGTRSISSALFLSEFGIGSWLSSALVEIVGRATGGAAEGWLRDDLNQSRLDYFYWLLAGINVVNFAVYLWVARRYKGRRVAEPAVAVEATEELGGGIGLQNGKGEESI</sequence>
<dbReference type="PROSITE" id="PS01022">
    <property type="entry name" value="PTR2_1"/>
    <property type="match status" value="1"/>
</dbReference>
<dbReference type="GO" id="GO:0016020">
    <property type="term" value="C:membrane"/>
    <property type="evidence" value="ECO:0007669"/>
    <property type="project" value="UniProtKB-SubCell"/>
</dbReference>
<name>A0A5A7PRY6_STRAF</name>
<dbReference type="CDD" id="cd17351">
    <property type="entry name" value="MFS_NPF"/>
    <property type="match status" value="1"/>
</dbReference>
<comment type="similarity">
    <text evidence="2">Belongs to the major facilitator superfamily. Proton-dependent oligopeptide transporter (POT/PTR) (TC 2.A.17) family.</text>
</comment>
<feature type="transmembrane region" description="Helical" evidence="7">
    <location>
        <begin position="222"/>
        <end position="244"/>
    </location>
</feature>
<organism evidence="8 9">
    <name type="scientific">Striga asiatica</name>
    <name type="common">Asiatic witchweed</name>
    <name type="synonym">Buchnera asiatica</name>
    <dbReference type="NCBI Taxonomy" id="4170"/>
    <lineage>
        <taxon>Eukaryota</taxon>
        <taxon>Viridiplantae</taxon>
        <taxon>Streptophyta</taxon>
        <taxon>Embryophyta</taxon>
        <taxon>Tracheophyta</taxon>
        <taxon>Spermatophyta</taxon>
        <taxon>Magnoliopsida</taxon>
        <taxon>eudicotyledons</taxon>
        <taxon>Gunneridae</taxon>
        <taxon>Pentapetalae</taxon>
        <taxon>asterids</taxon>
        <taxon>lamiids</taxon>
        <taxon>Lamiales</taxon>
        <taxon>Orobanchaceae</taxon>
        <taxon>Buchnereae</taxon>
        <taxon>Striga</taxon>
    </lineage>
</organism>
<evidence type="ECO:0000256" key="4">
    <source>
        <dbReference type="ARBA" id="ARBA00022989"/>
    </source>
</evidence>
<dbReference type="GO" id="GO:0022857">
    <property type="term" value="F:transmembrane transporter activity"/>
    <property type="evidence" value="ECO:0007669"/>
    <property type="project" value="InterPro"/>
</dbReference>
<evidence type="ECO:0000313" key="9">
    <source>
        <dbReference type="Proteomes" id="UP000325081"/>
    </source>
</evidence>
<dbReference type="SUPFAM" id="SSF103473">
    <property type="entry name" value="MFS general substrate transporter"/>
    <property type="match status" value="1"/>
</dbReference>
<proteinExistence type="inferred from homology"/>
<dbReference type="InterPro" id="IPR000109">
    <property type="entry name" value="POT_fam"/>
</dbReference>
<comment type="similarity">
    <text evidence="6">Belongs to the major facilitator superfamily. Phosphate:H(+) symporter (TC 2.A.1.9) family.</text>
</comment>
<gene>
    <name evidence="8" type="ORF">STAS_11799</name>
</gene>
<dbReference type="AlphaFoldDB" id="A0A5A7PRY6"/>
<protein>
    <submittedName>
        <fullName evidence="8">Major facilitator superfamily protein</fullName>
    </submittedName>
</protein>
<dbReference type="PANTHER" id="PTHR11654">
    <property type="entry name" value="OLIGOPEPTIDE TRANSPORTER-RELATED"/>
    <property type="match status" value="1"/>
</dbReference>
<dbReference type="Pfam" id="PF00854">
    <property type="entry name" value="PTR2"/>
    <property type="match status" value="1"/>
</dbReference>
<dbReference type="Gene3D" id="1.20.1250.20">
    <property type="entry name" value="MFS general substrate transporter like domains"/>
    <property type="match status" value="1"/>
</dbReference>
<feature type="transmembrane region" description="Helical" evidence="7">
    <location>
        <begin position="345"/>
        <end position="365"/>
    </location>
</feature>
<evidence type="ECO:0000256" key="2">
    <source>
        <dbReference type="ARBA" id="ARBA00005982"/>
    </source>
</evidence>
<keyword evidence="4 7" id="KW-1133">Transmembrane helix</keyword>
<evidence type="ECO:0000256" key="5">
    <source>
        <dbReference type="ARBA" id="ARBA00023136"/>
    </source>
</evidence>
<dbReference type="EMBL" id="BKCP01004973">
    <property type="protein sequence ID" value="GER35514.1"/>
    <property type="molecule type" value="Genomic_DNA"/>
</dbReference>
<evidence type="ECO:0000313" key="8">
    <source>
        <dbReference type="EMBL" id="GER35514.1"/>
    </source>
</evidence>
<reference evidence="9" key="1">
    <citation type="journal article" date="2019" name="Curr. Biol.">
        <title>Genome Sequence of Striga asiatica Provides Insight into the Evolution of Plant Parasitism.</title>
        <authorList>
            <person name="Yoshida S."/>
            <person name="Kim S."/>
            <person name="Wafula E.K."/>
            <person name="Tanskanen J."/>
            <person name="Kim Y.M."/>
            <person name="Honaas L."/>
            <person name="Yang Z."/>
            <person name="Spallek T."/>
            <person name="Conn C.E."/>
            <person name="Ichihashi Y."/>
            <person name="Cheong K."/>
            <person name="Cui S."/>
            <person name="Der J.P."/>
            <person name="Gundlach H."/>
            <person name="Jiao Y."/>
            <person name="Hori C."/>
            <person name="Ishida J.K."/>
            <person name="Kasahara H."/>
            <person name="Kiba T."/>
            <person name="Kim M.S."/>
            <person name="Koo N."/>
            <person name="Laohavisit A."/>
            <person name="Lee Y.H."/>
            <person name="Lumba S."/>
            <person name="McCourt P."/>
            <person name="Mortimer J.C."/>
            <person name="Mutuku J.M."/>
            <person name="Nomura T."/>
            <person name="Sasaki-Sekimoto Y."/>
            <person name="Seto Y."/>
            <person name="Wang Y."/>
            <person name="Wakatake T."/>
            <person name="Sakakibara H."/>
            <person name="Demura T."/>
            <person name="Yamaguchi S."/>
            <person name="Yoneyama K."/>
            <person name="Manabe R.I."/>
            <person name="Nelson D.C."/>
            <person name="Schulman A.H."/>
            <person name="Timko M.P."/>
            <person name="dePamphilis C.W."/>
            <person name="Choi D."/>
            <person name="Shirasu K."/>
        </authorList>
    </citation>
    <scope>NUCLEOTIDE SEQUENCE [LARGE SCALE GENOMIC DNA]</scope>
    <source>
        <strain evidence="9">cv. UVA1</strain>
    </source>
</reference>
<keyword evidence="3 7" id="KW-0812">Transmembrane</keyword>
<keyword evidence="9" id="KW-1185">Reference proteome</keyword>
<dbReference type="OrthoDB" id="8904098at2759"/>
<comment type="caution">
    <text evidence="8">The sequence shown here is derived from an EMBL/GenBank/DDBJ whole genome shotgun (WGS) entry which is preliminary data.</text>
</comment>
<evidence type="ECO:0000256" key="3">
    <source>
        <dbReference type="ARBA" id="ARBA00022692"/>
    </source>
</evidence>